<dbReference type="CDD" id="cd17319">
    <property type="entry name" value="MFS_ExuT_GudP_like"/>
    <property type="match status" value="1"/>
</dbReference>
<dbReference type="Proteomes" id="UP000184476">
    <property type="component" value="Unassembled WGS sequence"/>
</dbReference>
<accession>A0A1M5ADU7</accession>
<feature type="transmembrane region" description="Helical" evidence="6">
    <location>
        <begin position="284"/>
        <end position="303"/>
    </location>
</feature>
<feature type="transmembrane region" description="Helical" evidence="6">
    <location>
        <begin position="106"/>
        <end position="124"/>
    </location>
</feature>
<dbReference type="Gene3D" id="1.20.1250.20">
    <property type="entry name" value="MFS general substrate transporter like domains"/>
    <property type="match status" value="2"/>
</dbReference>
<dbReference type="PROSITE" id="PS50850">
    <property type="entry name" value="MFS"/>
    <property type="match status" value="1"/>
</dbReference>
<organism evidence="8 9">
    <name type="scientific">Seinonella peptonophila</name>
    <dbReference type="NCBI Taxonomy" id="112248"/>
    <lineage>
        <taxon>Bacteria</taxon>
        <taxon>Bacillati</taxon>
        <taxon>Bacillota</taxon>
        <taxon>Bacilli</taxon>
        <taxon>Bacillales</taxon>
        <taxon>Thermoactinomycetaceae</taxon>
        <taxon>Seinonella</taxon>
    </lineage>
</organism>
<evidence type="ECO:0000313" key="8">
    <source>
        <dbReference type="EMBL" id="SHF28403.1"/>
    </source>
</evidence>
<sequence>MYQKIASLREKKGFIISLLFASDFISILDRMVMTLAIALIGKEFLLNEAAQGWIMSIFFVGYALMSVPGGWLADKFGSKVVIISSITIWSVFTILTGNAWSWTSILVIRFLFGLGEGGFPAASMKAVSEYVRRENRPRMQAILKANGPITITLTPLITAPLMYLLGWRTMFVVIGILGIVIAALYLLVPRPEQLLSTTQEQSTKMPFREVIRLPKVWHFTIAWFGLNGAMWGFASWLPTYLMKSRGLDLLHAGIYSAMPGLAGALGTVVGGILIDKLFVNREKYLFLIAGVLGGSFLYAMFFSTSLLMILLYEGIAAFFLQMCIGGLWSIPHKMFPASSIGSVSGIMNFGGQIAAILAPVTMGYLITMYQGTFTGAVWYLMGALIIFILAALGIRFQETNGKHTNDSLNYTSN</sequence>
<evidence type="ECO:0000256" key="6">
    <source>
        <dbReference type="SAM" id="Phobius"/>
    </source>
</evidence>
<keyword evidence="5 6" id="KW-0472">Membrane</keyword>
<feature type="transmembrane region" description="Helical" evidence="6">
    <location>
        <begin position="349"/>
        <end position="370"/>
    </location>
</feature>
<dbReference type="GO" id="GO:0022857">
    <property type="term" value="F:transmembrane transporter activity"/>
    <property type="evidence" value="ECO:0007669"/>
    <property type="project" value="InterPro"/>
</dbReference>
<feature type="transmembrane region" description="Helical" evidence="6">
    <location>
        <begin position="170"/>
        <end position="188"/>
    </location>
</feature>
<gene>
    <name evidence="8" type="ORF">SAMN05444392_11351</name>
</gene>
<dbReference type="EMBL" id="FQVL01000013">
    <property type="protein sequence ID" value="SHF28403.1"/>
    <property type="molecule type" value="Genomic_DNA"/>
</dbReference>
<evidence type="ECO:0000259" key="7">
    <source>
        <dbReference type="PROSITE" id="PS50850"/>
    </source>
</evidence>
<dbReference type="OrthoDB" id="9773404at2"/>
<evidence type="ECO:0000313" key="9">
    <source>
        <dbReference type="Proteomes" id="UP000184476"/>
    </source>
</evidence>
<dbReference type="InterPro" id="IPR050382">
    <property type="entry name" value="MFS_Na/Anion_cotransporter"/>
</dbReference>
<feature type="transmembrane region" description="Helical" evidence="6">
    <location>
        <begin position="145"/>
        <end position="164"/>
    </location>
</feature>
<dbReference type="InterPro" id="IPR036259">
    <property type="entry name" value="MFS_trans_sf"/>
</dbReference>
<dbReference type="Pfam" id="PF07690">
    <property type="entry name" value="MFS_1"/>
    <property type="match status" value="1"/>
</dbReference>
<keyword evidence="3 6" id="KW-0812">Transmembrane</keyword>
<dbReference type="InterPro" id="IPR020846">
    <property type="entry name" value="MFS_dom"/>
</dbReference>
<evidence type="ECO:0000256" key="3">
    <source>
        <dbReference type="ARBA" id="ARBA00022692"/>
    </source>
</evidence>
<dbReference type="GO" id="GO:0005886">
    <property type="term" value="C:plasma membrane"/>
    <property type="evidence" value="ECO:0007669"/>
    <property type="project" value="UniProtKB-SubCell"/>
</dbReference>
<dbReference type="STRING" id="112248.SAMN05444392_11351"/>
<feature type="domain" description="Major facilitator superfamily (MFS) profile" evidence="7">
    <location>
        <begin position="15"/>
        <end position="400"/>
    </location>
</feature>
<dbReference type="RefSeq" id="WP_073156969.1">
    <property type="nucleotide sequence ID" value="NZ_FQVL01000013.1"/>
</dbReference>
<evidence type="ECO:0000256" key="1">
    <source>
        <dbReference type="ARBA" id="ARBA00004651"/>
    </source>
</evidence>
<name>A0A1M5ADU7_9BACL</name>
<dbReference type="SUPFAM" id="SSF103473">
    <property type="entry name" value="MFS general substrate transporter"/>
    <property type="match status" value="1"/>
</dbReference>
<keyword evidence="2" id="KW-0813">Transport</keyword>
<dbReference type="PANTHER" id="PTHR11662:SF399">
    <property type="entry name" value="FI19708P1-RELATED"/>
    <property type="match status" value="1"/>
</dbReference>
<feature type="transmembrane region" description="Helical" evidence="6">
    <location>
        <begin position="249"/>
        <end position="272"/>
    </location>
</feature>
<dbReference type="AlphaFoldDB" id="A0A1M5ADU7"/>
<dbReference type="PANTHER" id="PTHR11662">
    <property type="entry name" value="SOLUTE CARRIER FAMILY 17"/>
    <property type="match status" value="1"/>
</dbReference>
<keyword evidence="4 6" id="KW-1133">Transmembrane helix</keyword>
<evidence type="ECO:0000256" key="4">
    <source>
        <dbReference type="ARBA" id="ARBA00022989"/>
    </source>
</evidence>
<feature type="transmembrane region" description="Helical" evidence="6">
    <location>
        <begin position="12"/>
        <end position="40"/>
    </location>
</feature>
<reference evidence="8 9" key="1">
    <citation type="submission" date="2016-11" db="EMBL/GenBank/DDBJ databases">
        <authorList>
            <person name="Jaros S."/>
            <person name="Januszkiewicz K."/>
            <person name="Wedrychowicz H."/>
        </authorList>
    </citation>
    <scope>NUCLEOTIDE SEQUENCE [LARGE SCALE GENOMIC DNA]</scope>
    <source>
        <strain evidence="8 9">DSM 44666</strain>
    </source>
</reference>
<protein>
    <submittedName>
        <fullName evidence="8">Predicted arabinose efflux permease, MFS family</fullName>
    </submittedName>
</protein>
<feature type="transmembrane region" description="Helical" evidence="6">
    <location>
        <begin position="309"/>
        <end position="328"/>
    </location>
</feature>
<feature type="transmembrane region" description="Helical" evidence="6">
    <location>
        <begin position="376"/>
        <end position="394"/>
    </location>
</feature>
<comment type="subcellular location">
    <subcellularLocation>
        <location evidence="1">Cell membrane</location>
        <topology evidence="1">Multi-pass membrane protein</topology>
    </subcellularLocation>
</comment>
<feature type="transmembrane region" description="Helical" evidence="6">
    <location>
        <begin position="216"/>
        <end position="237"/>
    </location>
</feature>
<evidence type="ECO:0000256" key="2">
    <source>
        <dbReference type="ARBA" id="ARBA00022448"/>
    </source>
</evidence>
<evidence type="ECO:0000256" key="5">
    <source>
        <dbReference type="ARBA" id="ARBA00023136"/>
    </source>
</evidence>
<keyword evidence="9" id="KW-1185">Reference proteome</keyword>
<feature type="transmembrane region" description="Helical" evidence="6">
    <location>
        <begin position="80"/>
        <end position="100"/>
    </location>
</feature>
<dbReference type="InterPro" id="IPR011701">
    <property type="entry name" value="MFS"/>
</dbReference>
<feature type="transmembrane region" description="Helical" evidence="6">
    <location>
        <begin position="52"/>
        <end position="73"/>
    </location>
</feature>
<proteinExistence type="predicted"/>